<dbReference type="Pfam" id="PF24677">
    <property type="entry name" value="DUF7657"/>
    <property type="match status" value="1"/>
</dbReference>
<keyword evidence="1" id="KW-1133">Transmembrane helix</keyword>
<dbReference type="Proteomes" id="UP000017842">
    <property type="component" value="Unassembled WGS sequence"/>
</dbReference>
<accession>V5C4B6</accession>
<feature type="transmembrane region" description="Helical" evidence="1">
    <location>
        <begin position="442"/>
        <end position="462"/>
    </location>
</feature>
<dbReference type="eggNOG" id="ENOG502Z7Q8">
    <property type="taxonomic scope" value="Bacteria"/>
</dbReference>
<feature type="transmembrane region" description="Helical" evidence="1">
    <location>
        <begin position="611"/>
        <end position="629"/>
    </location>
</feature>
<feature type="transmembrane region" description="Helical" evidence="1">
    <location>
        <begin position="635"/>
        <end position="659"/>
    </location>
</feature>
<evidence type="ECO:0000256" key="1">
    <source>
        <dbReference type="SAM" id="Phobius"/>
    </source>
</evidence>
<feature type="transmembrane region" description="Helical" evidence="1">
    <location>
        <begin position="200"/>
        <end position="223"/>
    </location>
</feature>
<sequence length="839" mass="92988">MPKIFRFQSLLAFLFFLIYLMLGSTQSIAEPKQVPQSEIQGYVDSFVADGDKIVAQGWVAAQNSGNKIVSLSVWLGNTMIYEGDFKQFERPDVVKSMGRSDWLKSGWRINTKLPSNLKVGEYSVKVLAKLDNGIEKGLVLNHQVNQVVVNGGLHHSRLVVEGTRYILIVMLTLLGIGYLQADRLAGLLSSKTNKLIKPPVLFGFTLLLCFGVLICLGITGSSFKVGLEHTPFVHSDVKNVWGEDRPIRSDEWVVATPWAIAQYNHRPQFPVVNANIGEDGQNMLVFQLPGVPVAHISSIAKPATWGFFIFDLKRALSWYWCFPIFACLFALWGVVGLLLPGNWKSSFLIALWFSVSPYVAVWSNWPAYAVFFPSLAFISAIGILRSKSKYHQLALGCVLGLAMAGFVLILYPPWQIPLAYLFIALSIAIVVRDKLYNNFNKFSLLSYGFAILLASFLLWEWWLDACLAVKTLLSTIYPGQRSMVLGGSVSLSDLLRGFTNIVTLYKIEGDYSNQCEIASFAYMLLPLILLLVIRGFQNAIGAIEIALAISIAIILYFSFIGLPAEAAQFSLWGRVPPQRADIALGLSYIILSGMLLSSSLKTIQDTVPIKILVFGVAMLWSIIVLRSVAHLPEGVLSGFSPGVLAGLFIVIAVAGYWLAMGKFKEFIYLNLALSVATIGPFNPIRIAPHSVAAVIPIHSFKEKKASHDSSQRILVLETQIPAMYLLASGLSVVNGVFNYPQNSLWGRLDVNRTESDKYNRYQHLVFSGGVVGNIDKYRIESPSAVVVQVMIDLELFDFRKTGAGFLVAPERDERALRNNPALTYIKNQKGWSWFQVLGA</sequence>
<feature type="domain" description="DUF7657" evidence="4">
    <location>
        <begin position="202"/>
        <end position="597"/>
    </location>
</feature>
<evidence type="ECO:0000259" key="3">
    <source>
        <dbReference type="Pfam" id="PF24672"/>
    </source>
</evidence>
<feature type="transmembrane region" description="Helical" evidence="1">
    <location>
        <begin position="517"/>
        <end position="536"/>
    </location>
</feature>
<evidence type="ECO:0000313" key="5">
    <source>
        <dbReference type="EMBL" id="ESS71598.1"/>
    </source>
</evidence>
<feature type="signal peptide" evidence="2">
    <location>
        <begin position="1"/>
        <end position="29"/>
    </location>
</feature>
<feature type="chain" id="PRO_5004733642" description="Glycosyltransferase RgtA/B/C/D-like domain-containing protein" evidence="2">
    <location>
        <begin position="30"/>
        <end position="839"/>
    </location>
</feature>
<dbReference type="Pfam" id="PF24672">
    <property type="entry name" value="DUF7654"/>
    <property type="match status" value="1"/>
</dbReference>
<name>V5C4B6_9GAMM</name>
<dbReference type="RefSeq" id="WP_023495319.1">
    <property type="nucleotide sequence ID" value="NZ_AYLO01000090.1"/>
</dbReference>
<dbReference type="InterPro" id="IPR056071">
    <property type="entry name" value="DUF7654"/>
</dbReference>
<protein>
    <recommendedName>
        <fullName evidence="7">Glycosyltransferase RgtA/B/C/D-like domain-containing protein</fullName>
    </recommendedName>
</protein>
<feature type="transmembrane region" description="Helical" evidence="1">
    <location>
        <begin position="162"/>
        <end position="179"/>
    </location>
</feature>
<gene>
    <name evidence="5" type="ORF">MGMO_94c00130</name>
</gene>
<dbReference type="PATRIC" id="fig|1116472.3.peg.2610"/>
<feature type="transmembrane region" description="Helical" evidence="1">
    <location>
        <begin position="317"/>
        <end position="339"/>
    </location>
</feature>
<dbReference type="STRING" id="1116472.MGMO_94c00130"/>
<keyword evidence="2" id="KW-0732">Signal</keyword>
<feature type="transmembrane region" description="Helical" evidence="1">
    <location>
        <begin position="368"/>
        <end position="386"/>
    </location>
</feature>
<evidence type="ECO:0000259" key="4">
    <source>
        <dbReference type="Pfam" id="PF24677"/>
    </source>
</evidence>
<evidence type="ECO:0000256" key="2">
    <source>
        <dbReference type="SAM" id="SignalP"/>
    </source>
</evidence>
<reference evidence="5 6" key="1">
    <citation type="journal article" date="2013" name="Genome Announc.">
        <title>Draft Genome Sequence of the Methanotrophic Gammaproteobacterium Methyloglobulus morosus DSM 22980 Strain KoM1.</title>
        <authorList>
            <person name="Poehlein A."/>
            <person name="Deutzmann J.S."/>
            <person name="Daniel R."/>
            <person name="Simeonova D.D."/>
        </authorList>
    </citation>
    <scope>NUCLEOTIDE SEQUENCE [LARGE SCALE GENOMIC DNA]</scope>
    <source>
        <strain evidence="5 6">KoM1</strain>
    </source>
</reference>
<comment type="caution">
    <text evidence="5">The sequence shown here is derived from an EMBL/GenBank/DDBJ whole genome shotgun (WGS) entry which is preliminary data.</text>
</comment>
<keyword evidence="6" id="KW-1185">Reference proteome</keyword>
<feature type="transmembrane region" description="Helical" evidence="1">
    <location>
        <begin position="666"/>
        <end position="684"/>
    </location>
</feature>
<proteinExistence type="predicted"/>
<dbReference type="EMBL" id="AYLO01000090">
    <property type="protein sequence ID" value="ESS71598.1"/>
    <property type="molecule type" value="Genomic_DNA"/>
</dbReference>
<dbReference type="AlphaFoldDB" id="V5C4B6"/>
<keyword evidence="1" id="KW-0472">Membrane</keyword>
<evidence type="ECO:0008006" key="7">
    <source>
        <dbReference type="Google" id="ProtNLM"/>
    </source>
</evidence>
<feature type="transmembrane region" description="Helical" evidence="1">
    <location>
        <begin position="393"/>
        <end position="411"/>
    </location>
</feature>
<feature type="transmembrane region" description="Helical" evidence="1">
    <location>
        <begin position="417"/>
        <end position="435"/>
    </location>
</feature>
<feature type="domain" description="DUF7654" evidence="3">
    <location>
        <begin position="704"/>
        <end position="836"/>
    </location>
</feature>
<evidence type="ECO:0000313" key="6">
    <source>
        <dbReference type="Proteomes" id="UP000017842"/>
    </source>
</evidence>
<feature type="transmembrane region" description="Helical" evidence="1">
    <location>
        <begin position="543"/>
        <end position="562"/>
    </location>
</feature>
<feature type="transmembrane region" description="Helical" evidence="1">
    <location>
        <begin position="582"/>
        <end position="599"/>
    </location>
</feature>
<dbReference type="OrthoDB" id="6053736at2"/>
<dbReference type="InterPro" id="IPR056074">
    <property type="entry name" value="DUF7657"/>
</dbReference>
<keyword evidence="1" id="KW-0812">Transmembrane</keyword>
<organism evidence="5 6">
    <name type="scientific">Methyloglobulus morosus KoM1</name>
    <dbReference type="NCBI Taxonomy" id="1116472"/>
    <lineage>
        <taxon>Bacteria</taxon>
        <taxon>Pseudomonadati</taxon>
        <taxon>Pseudomonadota</taxon>
        <taxon>Gammaproteobacteria</taxon>
        <taxon>Methylococcales</taxon>
        <taxon>Methylococcaceae</taxon>
        <taxon>Methyloglobulus</taxon>
    </lineage>
</organism>